<sequence>MKSKADISFKISRKLFWFITIMILLLPITTRYRLLIWGEYTKGVVVGVEDVQLSILQGLGPDKFPVIQFATKDRQIIEFFGPENFDYPIGKELWVVYDTENPNKNTLLTLGALYASKKSILPGILFIIWMAFYFAFKTNN</sequence>
<evidence type="ECO:0000256" key="1">
    <source>
        <dbReference type="SAM" id="Phobius"/>
    </source>
</evidence>
<reference evidence="2 3" key="1">
    <citation type="submission" date="2019-07" db="EMBL/GenBank/DDBJ databases">
        <title>Thalassofilum flectens gen. nov., sp. nov., a novel moderate thermophilic anaerobe from a shallow sea hot spring in Kunashir Island (Russia), representing a new family in the order Bacteroidales, and proposal of Thalassofilacea fam. nov.</title>
        <authorList>
            <person name="Kochetkova T.V."/>
            <person name="Podosokorskaya O.A."/>
            <person name="Novikov A."/>
            <person name="Elcheninov A.G."/>
            <person name="Toshchakov S.V."/>
            <person name="Kublanov I.V."/>
        </authorList>
    </citation>
    <scope>NUCLEOTIDE SEQUENCE [LARGE SCALE GENOMIC DNA]</scope>
    <source>
        <strain evidence="2 3">38-H</strain>
    </source>
</reference>
<dbReference type="KEGG" id="ttz:FHG85_02870"/>
<accession>A0A7D3XUQ4</accession>
<evidence type="ECO:0000313" key="2">
    <source>
        <dbReference type="EMBL" id="QKG79248.1"/>
    </source>
</evidence>
<dbReference type="AlphaFoldDB" id="A0A7D3XUQ4"/>
<keyword evidence="3" id="KW-1185">Reference proteome</keyword>
<dbReference type="RefSeq" id="WP_173072825.1">
    <property type="nucleotide sequence ID" value="NZ_CP041345.1"/>
</dbReference>
<evidence type="ECO:0000313" key="3">
    <source>
        <dbReference type="Proteomes" id="UP000500961"/>
    </source>
</evidence>
<feature type="transmembrane region" description="Helical" evidence="1">
    <location>
        <begin position="119"/>
        <end position="136"/>
    </location>
</feature>
<protein>
    <recommendedName>
        <fullName evidence="4">DUF3592 domain-containing protein</fullName>
    </recommendedName>
</protein>
<proteinExistence type="predicted"/>
<keyword evidence="1" id="KW-0472">Membrane</keyword>
<keyword evidence="1" id="KW-0812">Transmembrane</keyword>
<name>A0A7D3XUQ4_9BACT</name>
<keyword evidence="1" id="KW-1133">Transmembrane helix</keyword>
<dbReference type="Proteomes" id="UP000500961">
    <property type="component" value="Chromosome"/>
</dbReference>
<organism evidence="2 3">
    <name type="scientific">Tenuifilum thalassicum</name>
    <dbReference type="NCBI Taxonomy" id="2590900"/>
    <lineage>
        <taxon>Bacteria</taxon>
        <taxon>Pseudomonadati</taxon>
        <taxon>Bacteroidota</taxon>
        <taxon>Bacteroidia</taxon>
        <taxon>Bacteroidales</taxon>
        <taxon>Tenuifilaceae</taxon>
        <taxon>Tenuifilum</taxon>
    </lineage>
</organism>
<gene>
    <name evidence="2" type="ORF">FHG85_02870</name>
</gene>
<evidence type="ECO:0008006" key="4">
    <source>
        <dbReference type="Google" id="ProtNLM"/>
    </source>
</evidence>
<feature type="transmembrane region" description="Helical" evidence="1">
    <location>
        <begin position="15"/>
        <end position="34"/>
    </location>
</feature>
<dbReference type="EMBL" id="CP041345">
    <property type="protein sequence ID" value="QKG79248.1"/>
    <property type="molecule type" value="Genomic_DNA"/>
</dbReference>